<keyword evidence="1" id="KW-0805">Transcription regulation</keyword>
<dbReference type="InterPro" id="IPR009057">
    <property type="entry name" value="Homeodomain-like_sf"/>
</dbReference>
<feature type="DNA-binding region" description="H-T-H motif" evidence="4">
    <location>
        <begin position="22"/>
        <end position="41"/>
    </location>
</feature>
<dbReference type="PRINTS" id="PR00455">
    <property type="entry name" value="HTHTETR"/>
</dbReference>
<sequence>MRDRILDTVEHILISGGADAVRLDAVAAQAGVSKGGLLHHFRSKQALLEGVLDRQVERFQSELPPAGSPPGAFTRAWLDATIPDADVPARAHTDRVAVALLAALSGGPEVLDGFRRRYEAWQDRIADDGLDPSTAYLVRLAVDGWWMARLLDLAPPHDDLHRQVRARLAAMIEEGA</sequence>
<dbReference type="PANTHER" id="PTHR30055:SF234">
    <property type="entry name" value="HTH-TYPE TRANSCRIPTIONAL REGULATOR BETI"/>
    <property type="match status" value="1"/>
</dbReference>
<comment type="caution">
    <text evidence="6">The sequence shown here is derived from an EMBL/GenBank/DDBJ whole genome shotgun (WGS) entry which is preliminary data.</text>
</comment>
<evidence type="ECO:0000256" key="4">
    <source>
        <dbReference type="PROSITE-ProRule" id="PRU00335"/>
    </source>
</evidence>
<dbReference type="SUPFAM" id="SSF46689">
    <property type="entry name" value="Homeodomain-like"/>
    <property type="match status" value="1"/>
</dbReference>
<dbReference type="InterPro" id="IPR036271">
    <property type="entry name" value="Tet_transcr_reg_TetR-rel_C_sf"/>
</dbReference>
<evidence type="ECO:0000256" key="1">
    <source>
        <dbReference type="ARBA" id="ARBA00023015"/>
    </source>
</evidence>
<dbReference type="EMBL" id="BAAAQX010000010">
    <property type="protein sequence ID" value="GAA2208979.1"/>
    <property type="molecule type" value="Genomic_DNA"/>
</dbReference>
<evidence type="ECO:0000256" key="2">
    <source>
        <dbReference type="ARBA" id="ARBA00023125"/>
    </source>
</evidence>
<evidence type="ECO:0000313" key="6">
    <source>
        <dbReference type="EMBL" id="GAA2208979.1"/>
    </source>
</evidence>
<dbReference type="InterPro" id="IPR001647">
    <property type="entry name" value="HTH_TetR"/>
</dbReference>
<name>A0ABN3CHX1_9ACTN</name>
<keyword evidence="7" id="KW-1185">Reference proteome</keyword>
<dbReference type="Pfam" id="PF00440">
    <property type="entry name" value="TetR_N"/>
    <property type="match status" value="1"/>
</dbReference>
<reference evidence="6 7" key="1">
    <citation type="journal article" date="2019" name="Int. J. Syst. Evol. Microbiol.">
        <title>The Global Catalogue of Microorganisms (GCM) 10K type strain sequencing project: providing services to taxonomists for standard genome sequencing and annotation.</title>
        <authorList>
            <consortium name="The Broad Institute Genomics Platform"/>
            <consortium name="The Broad Institute Genome Sequencing Center for Infectious Disease"/>
            <person name="Wu L."/>
            <person name="Ma J."/>
        </authorList>
    </citation>
    <scope>NUCLEOTIDE SEQUENCE [LARGE SCALE GENOMIC DNA]</scope>
    <source>
        <strain evidence="6 7">JCM 16114</strain>
    </source>
</reference>
<feature type="domain" description="HTH tetR-type" evidence="5">
    <location>
        <begin position="1"/>
        <end position="59"/>
    </location>
</feature>
<dbReference type="PROSITE" id="PS50977">
    <property type="entry name" value="HTH_TETR_2"/>
    <property type="match status" value="1"/>
</dbReference>
<keyword evidence="3" id="KW-0804">Transcription</keyword>
<organism evidence="6 7">
    <name type="scientific">Nonomuraea monospora</name>
    <dbReference type="NCBI Taxonomy" id="568818"/>
    <lineage>
        <taxon>Bacteria</taxon>
        <taxon>Bacillati</taxon>
        <taxon>Actinomycetota</taxon>
        <taxon>Actinomycetes</taxon>
        <taxon>Streptosporangiales</taxon>
        <taxon>Streptosporangiaceae</taxon>
        <taxon>Nonomuraea</taxon>
    </lineage>
</organism>
<gene>
    <name evidence="6" type="ORF">GCM10009850_044370</name>
</gene>
<proteinExistence type="predicted"/>
<dbReference type="Proteomes" id="UP001499843">
    <property type="component" value="Unassembled WGS sequence"/>
</dbReference>
<dbReference type="PANTHER" id="PTHR30055">
    <property type="entry name" value="HTH-TYPE TRANSCRIPTIONAL REGULATOR RUTR"/>
    <property type="match status" value="1"/>
</dbReference>
<keyword evidence="2 4" id="KW-0238">DNA-binding</keyword>
<dbReference type="RefSeq" id="WP_344477636.1">
    <property type="nucleotide sequence ID" value="NZ_BAAAQX010000010.1"/>
</dbReference>
<dbReference type="Pfam" id="PF17937">
    <property type="entry name" value="TetR_C_28"/>
    <property type="match status" value="1"/>
</dbReference>
<protein>
    <submittedName>
        <fullName evidence="6">TetR/AcrR family transcriptional regulator</fullName>
    </submittedName>
</protein>
<accession>A0ABN3CHX1</accession>
<dbReference type="InterPro" id="IPR041479">
    <property type="entry name" value="TetR_CgmR_C"/>
</dbReference>
<evidence type="ECO:0000313" key="7">
    <source>
        <dbReference type="Proteomes" id="UP001499843"/>
    </source>
</evidence>
<dbReference type="InterPro" id="IPR050109">
    <property type="entry name" value="HTH-type_TetR-like_transc_reg"/>
</dbReference>
<evidence type="ECO:0000256" key="3">
    <source>
        <dbReference type="ARBA" id="ARBA00023163"/>
    </source>
</evidence>
<dbReference type="SUPFAM" id="SSF48498">
    <property type="entry name" value="Tetracyclin repressor-like, C-terminal domain"/>
    <property type="match status" value="1"/>
</dbReference>
<evidence type="ECO:0000259" key="5">
    <source>
        <dbReference type="PROSITE" id="PS50977"/>
    </source>
</evidence>
<dbReference type="Gene3D" id="1.10.357.10">
    <property type="entry name" value="Tetracycline Repressor, domain 2"/>
    <property type="match status" value="1"/>
</dbReference>